<accession>A0A3E5B2Y2</accession>
<gene>
    <name evidence="2" type="ORF">DXB65_19035</name>
</gene>
<dbReference type="PANTHER" id="PTHR34301:SF8">
    <property type="entry name" value="ATPASE DOMAIN-CONTAINING PROTEIN"/>
    <property type="match status" value="1"/>
</dbReference>
<organism evidence="2 3">
    <name type="scientific">Bacteroides oleiciplenus</name>
    <dbReference type="NCBI Taxonomy" id="626931"/>
    <lineage>
        <taxon>Bacteria</taxon>
        <taxon>Pseudomonadati</taxon>
        <taxon>Bacteroidota</taxon>
        <taxon>Bacteroidia</taxon>
        <taxon>Bacteroidales</taxon>
        <taxon>Bacteroidaceae</taxon>
        <taxon>Bacteroides</taxon>
    </lineage>
</organism>
<evidence type="ECO:0000313" key="2">
    <source>
        <dbReference type="EMBL" id="RGN31946.1"/>
    </source>
</evidence>
<dbReference type="Gene3D" id="3.40.50.300">
    <property type="entry name" value="P-loop containing nucleotide triphosphate hydrolases"/>
    <property type="match status" value="1"/>
</dbReference>
<reference evidence="2 3" key="1">
    <citation type="submission" date="2018-08" db="EMBL/GenBank/DDBJ databases">
        <title>A genome reference for cultivated species of the human gut microbiota.</title>
        <authorList>
            <person name="Zou Y."/>
            <person name="Xue W."/>
            <person name="Luo G."/>
        </authorList>
    </citation>
    <scope>NUCLEOTIDE SEQUENCE [LARGE SCALE GENOMIC DNA]</scope>
    <source>
        <strain evidence="2 3">OM05-15BH</strain>
    </source>
</reference>
<dbReference type="AlphaFoldDB" id="A0A3E5B2Y2"/>
<dbReference type="EMBL" id="QSUL01000015">
    <property type="protein sequence ID" value="RGN31946.1"/>
    <property type="molecule type" value="Genomic_DNA"/>
</dbReference>
<dbReference type="SUPFAM" id="SSF52540">
    <property type="entry name" value="P-loop containing nucleoside triphosphate hydrolases"/>
    <property type="match status" value="1"/>
</dbReference>
<dbReference type="PANTHER" id="PTHR34301">
    <property type="entry name" value="DNA-BINDING PROTEIN-RELATED"/>
    <property type="match status" value="1"/>
</dbReference>
<dbReference type="Pfam" id="PF01726">
    <property type="entry name" value="LexA_DNA_bind"/>
    <property type="match status" value="1"/>
</dbReference>
<feature type="domain" description="LexA repressor DNA-binding" evidence="1">
    <location>
        <begin position="305"/>
        <end position="357"/>
    </location>
</feature>
<protein>
    <submittedName>
        <fullName evidence="2">ATPase</fullName>
    </submittedName>
</protein>
<dbReference type="GO" id="GO:0006508">
    <property type="term" value="P:proteolysis"/>
    <property type="evidence" value="ECO:0007669"/>
    <property type="project" value="InterPro"/>
</dbReference>
<dbReference type="Proteomes" id="UP000260983">
    <property type="component" value="Unassembled WGS sequence"/>
</dbReference>
<proteinExistence type="predicted"/>
<evidence type="ECO:0000313" key="3">
    <source>
        <dbReference type="Proteomes" id="UP000260983"/>
    </source>
</evidence>
<comment type="caution">
    <text evidence="2">The sequence shown here is derived from an EMBL/GenBank/DDBJ whole genome shotgun (WGS) entry which is preliminary data.</text>
</comment>
<sequence>MKSVQVNPFVIGTYAGSHYFCDREKETGELVRDLTNGRNVVLIAQRRMGKTGLILHTFHQEEISKNYNILLIDIFATASIREFVYAFGSAIIDQLKPRGRKFLDRFLQTITSLRPAVKIDALTGEPTLEIGLGNVSSVDATLDEIFAYLNTADKPCIVAFDEFQQISHYTEKNMEALLRTQIQHCPNARFIFAGSEPSLLVDMFNSENRPFYQSTFTLHLESIPSDKYIEFVQMHFREHGKAIDAALVEVAYQKFEGITLYLQMLMNEVFLLTEKGETATPYYFEMALTSLIRKQNFIYQSIFADLTERQREILRAIAAENIAVNVTSGEFVRRYHLKSPSSVQSALKGLSGKGVVGKTLDGYVINDRLFKFWIKRNSI</sequence>
<name>A0A3E5B2Y2_9BACE</name>
<evidence type="ECO:0000259" key="1">
    <source>
        <dbReference type="Pfam" id="PF01726"/>
    </source>
</evidence>
<dbReference type="InterPro" id="IPR027417">
    <property type="entry name" value="P-loop_NTPase"/>
</dbReference>
<dbReference type="InterPro" id="IPR006199">
    <property type="entry name" value="LexA_DNA-bd_dom"/>
</dbReference>
<dbReference type="GO" id="GO:0004252">
    <property type="term" value="F:serine-type endopeptidase activity"/>
    <property type="evidence" value="ECO:0007669"/>
    <property type="project" value="InterPro"/>
</dbReference>